<sequence length="358" mass="42380">MIYVLLLIICLVIFYNKKGLPIFLYHQVNHLSNVNGDLFEEHLKILKNKKMKTITLSEYGEGKTPKNSILLTLDDGYYDNYKNVFPLLKKYNMKATIFLNTLYIGNERENTEIEISGMGNYKAMKNYVECGNGITDQYMTWNEIKEMSESGLVDFQCHSHKHVAIFKDIKLEGFFKGDEKDSTDMYLYGEVKEGYPKFPKRGEYSGPGIIIKREFFDIFREYYIKTLKELDEKEAINLGNKFIEENKDEYFIFETESDFENRIKKELLLNKNLIEKNLNKKVQYFCWPWGHRSKKAIEIMEKMGIKGFITTKKGTNSYNPNWKMIRRIELRKYTVEKFKINLFLGRNLILGKIYGWVS</sequence>
<proteinExistence type="predicted"/>
<evidence type="ECO:0000259" key="3">
    <source>
        <dbReference type="Pfam" id="PF01522"/>
    </source>
</evidence>
<name>A0A1T4PMW5_9FUSO</name>
<gene>
    <name evidence="4" type="ORF">SAMN02745174_01984</name>
</gene>
<dbReference type="SUPFAM" id="SSF88713">
    <property type="entry name" value="Glycoside hydrolase/deacetylase"/>
    <property type="match status" value="1"/>
</dbReference>
<dbReference type="InterPro" id="IPR051398">
    <property type="entry name" value="Polysacch_Deacetylase"/>
</dbReference>
<feature type="domain" description="NodB homology" evidence="3">
    <location>
        <begin position="62"/>
        <end position="164"/>
    </location>
</feature>
<dbReference type="InterPro" id="IPR002509">
    <property type="entry name" value="NODB_dom"/>
</dbReference>
<dbReference type="GO" id="GO:0016810">
    <property type="term" value="F:hydrolase activity, acting on carbon-nitrogen (but not peptide) bonds"/>
    <property type="evidence" value="ECO:0007669"/>
    <property type="project" value="InterPro"/>
</dbReference>
<organism evidence="4 5">
    <name type="scientific">Cetobacterium ceti</name>
    <dbReference type="NCBI Taxonomy" id="180163"/>
    <lineage>
        <taxon>Bacteria</taxon>
        <taxon>Fusobacteriati</taxon>
        <taxon>Fusobacteriota</taxon>
        <taxon>Fusobacteriia</taxon>
        <taxon>Fusobacteriales</taxon>
        <taxon>Fusobacteriaceae</taxon>
        <taxon>Cetobacterium</taxon>
    </lineage>
</organism>
<dbReference type="Pfam" id="PF01522">
    <property type="entry name" value="Polysacc_deac_1"/>
    <property type="match status" value="1"/>
</dbReference>
<reference evidence="4 5" key="1">
    <citation type="submission" date="2017-02" db="EMBL/GenBank/DDBJ databases">
        <authorList>
            <person name="Peterson S.W."/>
        </authorList>
    </citation>
    <scope>NUCLEOTIDE SEQUENCE [LARGE SCALE GENOMIC DNA]</scope>
    <source>
        <strain evidence="4 5">ATCC 700028</strain>
    </source>
</reference>
<dbReference type="Proteomes" id="UP000191153">
    <property type="component" value="Unassembled WGS sequence"/>
</dbReference>
<dbReference type="RefSeq" id="WP_078694439.1">
    <property type="nucleotide sequence ID" value="NZ_FUWX01000015.1"/>
</dbReference>
<evidence type="ECO:0000313" key="4">
    <source>
        <dbReference type="EMBL" id="SJZ92890.1"/>
    </source>
</evidence>
<dbReference type="CDD" id="cd10969">
    <property type="entry name" value="CE4_Ecf1_like_5s"/>
    <property type="match status" value="1"/>
</dbReference>
<dbReference type="STRING" id="180163.SAMN02745174_01984"/>
<dbReference type="GO" id="GO:0005975">
    <property type="term" value="P:carbohydrate metabolic process"/>
    <property type="evidence" value="ECO:0007669"/>
    <property type="project" value="InterPro"/>
</dbReference>
<dbReference type="AlphaFoldDB" id="A0A1T4PMW5"/>
<dbReference type="PANTHER" id="PTHR34216">
    <property type="match status" value="1"/>
</dbReference>
<dbReference type="OrthoDB" id="9778320at2"/>
<evidence type="ECO:0000256" key="2">
    <source>
        <dbReference type="ARBA" id="ARBA00022729"/>
    </source>
</evidence>
<dbReference type="EMBL" id="FUWX01000015">
    <property type="protein sequence ID" value="SJZ92890.1"/>
    <property type="molecule type" value="Genomic_DNA"/>
</dbReference>
<protein>
    <submittedName>
        <fullName evidence="4">Polysaccharide deacetylase</fullName>
    </submittedName>
</protein>
<comment type="subcellular location">
    <subcellularLocation>
        <location evidence="1">Secreted</location>
    </subcellularLocation>
</comment>
<keyword evidence="5" id="KW-1185">Reference proteome</keyword>
<evidence type="ECO:0000256" key="1">
    <source>
        <dbReference type="ARBA" id="ARBA00004613"/>
    </source>
</evidence>
<evidence type="ECO:0000313" key="5">
    <source>
        <dbReference type="Proteomes" id="UP000191153"/>
    </source>
</evidence>
<dbReference type="PANTHER" id="PTHR34216:SF3">
    <property type="entry name" value="POLY-BETA-1,6-N-ACETYL-D-GLUCOSAMINE N-DEACETYLASE"/>
    <property type="match status" value="1"/>
</dbReference>
<dbReference type="GO" id="GO:0005576">
    <property type="term" value="C:extracellular region"/>
    <property type="evidence" value="ECO:0007669"/>
    <property type="project" value="UniProtKB-SubCell"/>
</dbReference>
<dbReference type="InterPro" id="IPR011330">
    <property type="entry name" value="Glyco_hydro/deAcase_b/a-brl"/>
</dbReference>
<accession>A0A1T4PMW5</accession>
<dbReference type="Gene3D" id="3.20.20.370">
    <property type="entry name" value="Glycoside hydrolase/deacetylase"/>
    <property type="match status" value="1"/>
</dbReference>
<keyword evidence="2" id="KW-0732">Signal</keyword>